<dbReference type="InterPro" id="IPR049438">
    <property type="entry name" value="TreT_GT1"/>
</dbReference>
<dbReference type="PANTHER" id="PTHR47779:SF1">
    <property type="entry name" value="SYNTHASE (CCG-9), PUTATIVE (AFU_ORTHOLOGUE AFUA_3G12100)-RELATED"/>
    <property type="match status" value="1"/>
</dbReference>
<dbReference type="InterPro" id="IPR001296">
    <property type="entry name" value="Glyco_trans_1"/>
</dbReference>
<keyword evidence="6" id="KW-0119">Carbohydrate metabolism</keyword>
<keyword evidence="4" id="KW-0328">Glycosyltransferase</keyword>
<dbReference type="Pfam" id="PF21269">
    <property type="entry name" value="TreT_GT1"/>
    <property type="match status" value="1"/>
</dbReference>
<proteinExistence type="inferred from homology"/>
<accession>A0A4P9YXH9</accession>
<evidence type="ECO:0000256" key="2">
    <source>
        <dbReference type="ARBA" id="ARBA00011738"/>
    </source>
</evidence>
<evidence type="ECO:0000259" key="7">
    <source>
        <dbReference type="Pfam" id="PF00534"/>
    </source>
</evidence>
<evidence type="ECO:0000313" key="9">
    <source>
        <dbReference type="EMBL" id="RKP24714.1"/>
    </source>
</evidence>
<keyword evidence="3" id="KW-0313">Glucose metabolism</keyword>
<dbReference type="SUPFAM" id="SSF53756">
    <property type="entry name" value="UDP-Glycosyltransferase/glycogen phosphorylase"/>
    <property type="match status" value="1"/>
</dbReference>
<evidence type="ECO:0000256" key="6">
    <source>
        <dbReference type="ARBA" id="ARBA00023277"/>
    </source>
</evidence>
<dbReference type="Pfam" id="PF00534">
    <property type="entry name" value="Glycos_transf_1"/>
    <property type="match status" value="1"/>
</dbReference>
<dbReference type="AlphaFoldDB" id="A0A4P9YXH9"/>
<feature type="domain" description="Trehalose synthase N-terminal" evidence="8">
    <location>
        <begin position="252"/>
        <end position="409"/>
    </location>
</feature>
<comment type="subunit">
    <text evidence="2">Homodimer.</text>
</comment>
<sequence>MSLPDIDPSRYGRRFDAAEVANRAAEMLPSLLSPNVDAQAKHRPHYPLSPAIRPMMLGAVQSRATMEMCYLPQSVYVGIQVESYNAGKEAVLCLCSHDGTYPLDYHEDTIDLTHFKPGPEQMYEKVSHIVQCLAIGRLEPFGPPLAAEIELATRAWFDFDAVPVLLYARPGDVDERASSVVRKLVARISPQFPGSIFRIPVTHRHEVEVDNGDEIFLCSLLDYQRVANPQVFEAVLDMAKIIRGKHMRVSFFNSTPQGGGVALMRHALLRMAKLLGIDMHWYVAKPKPDVFDITKRKFHNILQGVAPPDTRLTEEDRRMWQDWVINNAKRSWSDAKGPIMRSHIIVVDDPQLCALLPYIRRLNPNCKLIYRSHIEIRADMARVVGSPQHEVWHFLRQFIQEADLFVSHPIANFIPDEVPRDKVVLMPACTDKLDGLNKPLLDWSMGYNRLIFNRVCWDQCGTMLYGRRPYIVQVARFDPSKGIPDVIESYSVFRRLVEGKLPDAQLPQLVICGHGSIDDPDATMMFEDAIRRLQRPEYNHILGDVCVARLPPSDQLLNAILRGSRVALQLSHREGFEIKITEALIKVMRAGVPVIAYAAGGIPHQIDHGQTGFLVPVGDCVTVAQHLYQLFTDRKLYSKMSANAEKQVSPDYFTSANLMSWLWLFNELDEGRTPGGEVWVRDLWRKWYYDEYKQQGAKSAGKDSR</sequence>
<evidence type="ECO:0000313" key="10">
    <source>
        <dbReference type="Proteomes" id="UP000278143"/>
    </source>
</evidence>
<name>A0A4P9YXH9_9FUNG</name>
<dbReference type="Gene3D" id="3.40.50.2000">
    <property type="entry name" value="Glycogen Phosphorylase B"/>
    <property type="match status" value="2"/>
</dbReference>
<dbReference type="InterPro" id="IPR052078">
    <property type="entry name" value="Trehalose_Metab_GTase"/>
</dbReference>
<dbReference type="PANTHER" id="PTHR47779">
    <property type="entry name" value="SYNTHASE (CCG-9), PUTATIVE (AFU_ORTHOLOGUE AFUA_3G12100)-RELATED"/>
    <property type="match status" value="1"/>
</dbReference>
<dbReference type="EMBL" id="KZ990072">
    <property type="protein sequence ID" value="RKP24714.1"/>
    <property type="molecule type" value="Genomic_DNA"/>
</dbReference>
<evidence type="ECO:0000259" key="8">
    <source>
        <dbReference type="Pfam" id="PF21269"/>
    </source>
</evidence>
<evidence type="ECO:0000256" key="3">
    <source>
        <dbReference type="ARBA" id="ARBA00022526"/>
    </source>
</evidence>
<organism evidence="9 10">
    <name type="scientific">Syncephalis pseudoplumigaleata</name>
    <dbReference type="NCBI Taxonomy" id="1712513"/>
    <lineage>
        <taxon>Eukaryota</taxon>
        <taxon>Fungi</taxon>
        <taxon>Fungi incertae sedis</taxon>
        <taxon>Zoopagomycota</taxon>
        <taxon>Zoopagomycotina</taxon>
        <taxon>Zoopagomycetes</taxon>
        <taxon>Zoopagales</taxon>
        <taxon>Piptocephalidaceae</taxon>
        <taxon>Syncephalis</taxon>
    </lineage>
</organism>
<dbReference type="Proteomes" id="UP000278143">
    <property type="component" value="Unassembled WGS sequence"/>
</dbReference>
<evidence type="ECO:0000256" key="5">
    <source>
        <dbReference type="ARBA" id="ARBA00022679"/>
    </source>
</evidence>
<evidence type="ECO:0000256" key="1">
    <source>
        <dbReference type="ARBA" id="ARBA00009481"/>
    </source>
</evidence>
<keyword evidence="10" id="KW-1185">Reference proteome</keyword>
<dbReference type="GO" id="GO:0016757">
    <property type="term" value="F:glycosyltransferase activity"/>
    <property type="evidence" value="ECO:0007669"/>
    <property type="project" value="UniProtKB-KW"/>
</dbReference>
<protein>
    <submittedName>
        <fullName evidence="9">Uncharacterized protein</fullName>
    </submittedName>
</protein>
<gene>
    <name evidence="9" type="ORF">SYNPS1DRAFT_29529</name>
</gene>
<dbReference type="OrthoDB" id="937291at2759"/>
<keyword evidence="5" id="KW-0808">Transferase</keyword>
<dbReference type="GO" id="GO:0006006">
    <property type="term" value="P:glucose metabolic process"/>
    <property type="evidence" value="ECO:0007669"/>
    <property type="project" value="UniProtKB-KW"/>
</dbReference>
<evidence type="ECO:0000256" key="4">
    <source>
        <dbReference type="ARBA" id="ARBA00022676"/>
    </source>
</evidence>
<comment type="similarity">
    <text evidence="1">Belongs to the glycosyltransferase group 1 family. Glycosyltransferase 4 subfamily.</text>
</comment>
<reference evidence="10" key="1">
    <citation type="journal article" date="2018" name="Nat. Microbiol.">
        <title>Leveraging single-cell genomics to expand the fungal tree of life.</title>
        <authorList>
            <person name="Ahrendt S.R."/>
            <person name="Quandt C.A."/>
            <person name="Ciobanu D."/>
            <person name="Clum A."/>
            <person name="Salamov A."/>
            <person name="Andreopoulos B."/>
            <person name="Cheng J.F."/>
            <person name="Woyke T."/>
            <person name="Pelin A."/>
            <person name="Henrissat B."/>
            <person name="Reynolds N.K."/>
            <person name="Benny G.L."/>
            <person name="Smith M.E."/>
            <person name="James T.Y."/>
            <person name="Grigoriev I.V."/>
        </authorList>
    </citation>
    <scope>NUCLEOTIDE SEQUENCE [LARGE SCALE GENOMIC DNA]</scope>
    <source>
        <strain evidence="10">Benny S71-1</strain>
    </source>
</reference>
<feature type="domain" description="Glycosyl transferase family 1" evidence="7">
    <location>
        <begin position="466"/>
        <end position="647"/>
    </location>
</feature>